<dbReference type="Gene3D" id="1.10.287.470">
    <property type="entry name" value="Helix hairpin bin"/>
    <property type="match status" value="1"/>
</dbReference>
<dbReference type="PANTHER" id="PTHR30469">
    <property type="entry name" value="MULTIDRUG RESISTANCE PROTEIN MDTA"/>
    <property type="match status" value="1"/>
</dbReference>
<dbReference type="NCBIfam" id="TIGR01730">
    <property type="entry name" value="RND_mfp"/>
    <property type="match status" value="1"/>
</dbReference>
<comment type="similarity">
    <text evidence="1">Belongs to the membrane fusion protein (MFP) (TC 8.A.1) family.</text>
</comment>
<dbReference type="InterPro" id="IPR058624">
    <property type="entry name" value="MdtA-like_HH"/>
</dbReference>
<gene>
    <name evidence="6" type="ORF">DYH56_11085</name>
</gene>
<feature type="domain" description="Multidrug resistance protein MdtA-like barrel-sandwich hybrid" evidence="3">
    <location>
        <begin position="66"/>
        <end position="202"/>
    </location>
</feature>
<evidence type="ECO:0000313" key="7">
    <source>
        <dbReference type="Proteomes" id="UP000263486"/>
    </source>
</evidence>
<evidence type="ECO:0000259" key="3">
    <source>
        <dbReference type="Pfam" id="PF25917"/>
    </source>
</evidence>
<protein>
    <submittedName>
        <fullName evidence="6">Efflux RND transporter periplasmic adaptor subunit</fullName>
    </submittedName>
</protein>
<dbReference type="InterPro" id="IPR058625">
    <property type="entry name" value="MdtA-like_BSH"/>
</dbReference>
<dbReference type="Pfam" id="PF25917">
    <property type="entry name" value="BSH_RND"/>
    <property type="match status" value="1"/>
</dbReference>
<dbReference type="Gene3D" id="2.40.50.100">
    <property type="match status" value="1"/>
</dbReference>
<reference evidence="6 7" key="1">
    <citation type="submission" date="2018-08" db="EMBL/GenBank/DDBJ databases">
        <title>Draft genome sequence of Psychrilyobacter sp. strain SD5 isolated from Black Sea water.</title>
        <authorList>
            <person name="Yadav S."/>
            <person name="Villanueva L."/>
            <person name="Damste J.S.S."/>
        </authorList>
    </citation>
    <scope>NUCLEOTIDE SEQUENCE [LARGE SCALE GENOMIC DNA]</scope>
    <source>
        <strain evidence="6 7">SD5</strain>
    </source>
</reference>
<dbReference type="InterPro" id="IPR058637">
    <property type="entry name" value="YknX-like_C"/>
</dbReference>
<evidence type="ECO:0000259" key="4">
    <source>
        <dbReference type="Pfam" id="PF25954"/>
    </source>
</evidence>
<name>A0ABX9KFP2_9FUSO</name>
<evidence type="ECO:0000256" key="1">
    <source>
        <dbReference type="ARBA" id="ARBA00009477"/>
    </source>
</evidence>
<evidence type="ECO:0000259" key="5">
    <source>
        <dbReference type="Pfam" id="PF25989"/>
    </source>
</evidence>
<dbReference type="Proteomes" id="UP000263486">
    <property type="component" value="Unassembled WGS sequence"/>
</dbReference>
<dbReference type="Pfam" id="PF25989">
    <property type="entry name" value="YknX_C"/>
    <property type="match status" value="1"/>
</dbReference>
<feature type="domain" description="CusB-like beta-barrel" evidence="4">
    <location>
        <begin position="215"/>
        <end position="283"/>
    </location>
</feature>
<evidence type="ECO:0000259" key="2">
    <source>
        <dbReference type="Pfam" id="PF25876"/>
    </source>
</evidence>
<dbReference type="SUPFAM" id="SSF111369">
    <property type="entry name" value="HlyD-like secretion proteins"/>
    <property type="match status" value="1"/>
</dbReference>
<accession>A0ABX9KFP2</accession>
<dbReference type="PROSITE" id="PS51257">
    <property type="entry name" value="PROKAR_LIPOPROTEIN"/>
    <property type="match status" value="1"/>
</dbReference>
<comment type="caution">
    <text evidence="6">The sequence shown here is derived from an EMBL/GenBank/DDBJ whole genome shotgun (WGS) entry which is preliminary data.</text>
</comment>
<dbReference type="Pfam" id="PF25954">
    <property type="entry name" value="Beta-barrel_RND_2"/>
    <property type="match status" value="1"/>
</dbReference>
<dbReference type="Gene3D" id="2.40.420.20">
    <property type="match status" value="1"/>
</dbReference>
<proteinExistence type="inferred from homology"/>
<feature type="domain" description="Multidrug resistance protein MdtA-like alpha-helical hairpin" evidence="2">
    <location>
        <begin position="104"/>
        <end position="173"/>
    </location>
</feature>
<sequence length="365" mass="40069">MRRKQMSLYKKILTIGFVIVALASCGTKKEEEKIELRTVRHKTIELKSPAQSLSFTGDIKSTFEPEVSFRVPGNIEKMNFKLGQPVKKGEVLATLDKIDYEIQLRKAESSYETARASQIEAQSSYNRIKELYQNDSVSKSEFDSAKARMDSTAASLKVADEGVKYAKRQLKYTQLKSPIDGTVAVKVSEVNENVAAGQSVYILNTDADLQAITFVPESAIGQIKIGSQVNIYAGALEKTYLGKVVRVATSSLQYGATYPVKVAILDADKSLKSGMSVVVDFNKDEVSEKNKIFIPLNVILKGADTNYVFIVEKAGEGIGIVRKIEVKTGMVTNKGLEILDGLSEGDELITAGMTKLEDGQQVKLK</sequence>
<dbReference type="InterPro" id="IPR058792">
    <property type="entry name" value="Beta-barrel_RND_2"/>
</dbReference>
<dbReference type="EMBL" id="QUAJ01000020">
    <property type="protein sequence ID" value="REI40396.1"/>
    <property type="molecule type" value="Genomic_DNA"/>
</dbReference>
<dbReference type="Pfam" id="PF25876">
    <property type="entry name" value="HH_MFP_RND"/>
    <property type="match status" value="1"/>
</dbReference>
<feature type="domain" description="YknX-like C-terminal permuted SH3-like" evidence="5">
    <location>
        <begin position="294"/>
        <end position="363"/>
    </location>
</feature>
<keyword evidence="7" id="KW-1185">Reference proteome</keyword>
<evidence type="ECO:0000313" key="6">
    <source>
        <dbReference type="EMBL" id="REI40396.1"/>
    </source>
</evidence>
<organism evidence="6 7">
    <name type="scientific">Psychrilyobacter piezotolerans</name>
    <dbReference type="NCBI Taxonomy" id="2293438"/>
    <lineage>
        <taxon>Bacteria</taxon>
        <taxon>Fusobacteriati</taxon>
        <taxon>Fusobacteriota</taxon>
        <taxon>Fusobacteriia</taxon>
        <taxon>Fusobacteriales</taxon>
        <taxon>Fusobacteriaceae</taxon>
        <taxon>Psychrilyobacter</taxon>
    </lineage>
</organism>
<dbReference type="InterPro" id="IPR006143">
    <property type="entry name" value="RND_pump_MFP"/>
</dbReference>